<evidence type="ECO:0000256" key="2">
    <source>
        <dbReference type="ARBA" id="ARBA00022692"/>
    </source>
</evidence>
<evidence type="ECO:0000256" key="5">
    <source>
        <dbReference type="SAM" id="Phobius"/>
    </source>
</evidence>
<dbReference type="Proteomes" id="UP000235786">
    <property type="component" value="Unassembled WGS sequence"/>
</dbReference>
<evidence type="ECO:0000313" key="7">
    <source>
        <dbReference type="Proteomes" id="UP000235786"/>
    </source>
</evidence>
<evidence type="ECO:0000313" key="6">
    <source>
        <dbReference type="EMBL" id="PMD43907.1"/>
    </source>
</evidence>
<accession>A0A2J6RZG9</accession>
<dbReference type="GO" id="GO:0005886">
    <property type="term" value="C:plasma membrane"/>
    <property type="evidence" value="ECO:0007669"/>
    <property type="project" value="TreeGrafter"/>
</dbReference>
<proteinExistence type="predicted"/>
<keyword evidence="2 5" id="KW-0812">Transmembrane</keyword>
<keyword evidence="3 5" id="KW-1133">Transmembrane helix</keyword>
<dbReference type="OrthoDB" id="4521223at2759"/>
<evidence type="ECO:0000256" key="1">
    <source>
        <dbReference type="ARBA" id="ARBA00004141"/>
    </source>
</evidence>
<evidence type="ECO:0000256" key="4">
    <source>
        <dbReference type="ARBA" id="ARBA00023136"/>
    </source>
</evidence>
<feature type="transmembrane region" description="Helical" evidence="5">
    <location>
        <begin position="224"/>
        <end position="244"/>
    </location>
</feature>
<dbReference type="PANTHER" id="PTHR31465">
    <property type="entry name" value="PROTEIN RTA1-RELATED"/>
    <property type="match status" value="1"/>
</dbReference>
<keyword evidence="7" id="KW-1185">Reference proteome</keyword>
<feature type="transmembrane region" description="Helical" evidence="5">
    <location>
        <begin position="62"/>
        <end position="82"/>
    </location>
</feature>
<feature type="transmembrane region" description="Helical" evidence="5">
    <location>
        <begin position="259"/>
        <end position="279"/>
    </location>
</feature>
<organism evidence="6 7">
    <name type="scientific">Hyaloscypha variabilis (strain UAMH 11265 / GT02V1 / F)</name>
    <name type="common">Meliniomyces variabilis</name>
    <dbReference type="NCBI Taxonomy" id="1149755"/>
    <lineage>
        <taxon>Eukaryota</taxon>
        <taxon>Fungi</taxon>
        <taxon>Dikarya</taxon>
        <taxon>Ascomycota</taxon>
        <taxon>Pezizomycotina</taxon>
        <taxon>Leotiomycetes</taxon>
        <taxon>Helotiales</taxon>
        <taxon>Hyaloscyphaceae</taxon>
        <taxon>Hyaloscypha</taxon>
        <taxon>Hyaloscypha variabilis</taxon>
    </lineage>
</organism>
<protein>
    <submittedName>
        <fullName evidence="6">RTA1-domain-containing protein</fullName>
    </submittedName>
</protein>
<sequence length="305" mass="32937">MEALNVLLQIQGKSAKGCTKETCPVQDSIYGYYPSLPINVILTALFAISLFVHVFQGIRAKSWGFMAALGIGTALEVIGYIGRILLRSDVFSKAYIGIQLICLTVAPAFLSAGIYLTLKHITIIYGRKFSRLAPKSHTRIFITFDIISILIQTAGTAMAASASASSSNTGNTVILIGLITQVITLSIFGLLALDVLLRIRKHSSYHLTTTKHIHSTTSTSLKNIIIAIGVAYVLILIRCVYRIPEMAGGWSNKVMQDQVLFVLLDGVMCVLAVMVLNVWHPGVLFEQSVAIGNAGGAESLEVPLV</sequence>
<keyword evidence="4 5" id="KW-0472">Membrane</keyword>
<dbReference type="EMBL" id="KZ613941">
    <property type="protein sequence ID" value="PMD43907.1"/>
    <property type="molecule type" value="Genomic_DNA"/>
</dbReference>
<dbReference type="STRING" id="1149755.A0A2J6RZG9"/>
<feature type="transmembrane region" description="Helical" evidence="5">
    <location>
        <begin position="139"/>
        <end position="160"/>
    </location>
</feature>
<gene>
    <name evidence="6" type="ORF">L207DRAFT_421725</name>
</gene>
<dbReference type="PANTHER" id="PTHR31465:SF9">
    <property type="entry name" value="SPHINGOID LONG-CHAIN BASE TRANSPORTER RSB1"/>
    <property type="match status" value="1"/>
</dbReference>
<name>A0A2J6RZG9_HYAVF</name>
<dbReference type="InterPro" id="IPR007568">
    <property type="entry name" value="RTA1"/>
</dbReference>
<dbReference type="AlphaFoldDB" id="A0A2J6RZG9"/>
<comment type="subcellular location">
    <subcellularLocation>
        <location evidence="1">Membrane</location>
        <topology evidence="1">Multi-pass membrane protein</topology>
    </subcellularLocation>
</comment>
<dbReference type="Pfam" id="PF04479">
    <property type="entry name" value="RTA1"/>
    <property type="match status" value="1"/>
</dbReference>
<feature type="transmembrane region" description="Helical" evidence="5">
    <location>
        <begin position="36"/>
        <end position="55"/>
    </location>
</feature>
<reference evidence="6 7" key="1">
    <citation type="submission" date="2016-04" db="EMBL/GenBank/DDBJ databases">
        <title>A degradative enzymes factory behind the ericoid mycorrhizal symbiosis.</title>
        <authorList>
            <consortium name="DOE Joint Genome Institute"/>
            <person name="Martino E."/>
            <person name="Morin E."/>
            <person name="Grelet G."/>
            <person name="Kuo A."/>
            <person name="Kohler A."/>
            <person name="Daghino S."/>
            <person name="Barry K."/>
            <person name="Choi C."/>
            <person name="Cichocki N."/>
            <person name="Clum A."/>
            <person name="Copeland A."/>
            <person name="Hainaut M."/>
            <person name="Haridas S."/>
            <person name="Labutti K."/>
            <person name="Lindquist E."/>
            <person name="Lipzen A."/>
            <person name="Khouja H.-R."/>
            <person name="Murat C."/>
            <person name="Ohm R."/>
            <person name="Olson A."/>
            <person name="Spatafora J."/>
            <person name="Veneault-Fourrey C."/>
            <person name="Henrissat B."/>
            <person name="Grigoriev I."/>
            <person name="Martin F."/>
            <person name="Perotto S."/>
        </authorList>
    </citation>
    <scope>NUCLEOTIDE SEQUENCE [LARGE SCALE GENOMIC DNA]</scope>
    <source>
        <strain evidence="6 7">F</strain>
    </source>
</reference>
<evidence type="ECO:0000256" key="3">
    <source>
        <dbReference type="ARBA" id="ARBA00022989"/>
    </source>
</evidence>
<feature type="transmembrane region" description="Helical" evidence="5">
    <location>
        <begin position="94"/>
        <end position="118"/>
    </location>
</feature>
<feature type="transmembrane region" description="Helical" evidence="5">
    <location>
        <begin position="172"/>
        <end position="197"/>
    </location>
</feature>
<dbReference type="GO" id="GO:0000324">
    <property type="term" value="C:fungal-type vacuole"/>
    <property type="evidence" value="ECO:0007669"/>
    <property type="project" value="TreeGrafter"/>
</dbReference>